<keyword evidence="2" id="KW-1185">Reference proteome</keyword>
<proteinExistence type="predicted"/>
<evidence type="ECO:0008006" key="3">
    <source>
        <dbReference type="Google" id="ProtNLM"/>
    </source>
</evidence>
<sequence length="53" mass="6042">VVSQAFRIPRSTIHRIIHREADEVVALSKLVLALLLSQITRHLVKLLEQLMDA</sequence>
<comment type="caution">
    <text evidence="1">The sequence shown here is derived from an EMBL/GenBank/DDBJ whole genome shotgun (WGS) entry which is preliminary data.</text>
</comment>
<name>A0ABD0MRB6_CIRMR</name>
<organism evidence="1 2">
    <name type="scientific">Cirrhinus mrigala</name>
    <name type="common">Mrigala</name>
    <dbReference type="NCBI Taxonomy" id="683832"/>
    <lineage>
        <taxon>Eukaryota</taxon>
        <taxon>Metazoa</taxon>
        <taxon>Chordata</taxon>
        <taxon>Craniata</taxon>
        <taxon>Vertebrata</taxon>
        <taxon>Euteleostomi</taxon>
        <taxon>Actinopterygii</taxon>
        <taxon>Neopterygii</taxon>
        <taxon>Teleostei</taxon>
        <taxon>Ostariophysi</taxon>
        <taxon>Cypriniformes</taxon>
        <taxon>Cyprinidae</taxon>
        <taxon>Labeoninae</taxon>
        <taxon>Labeonini</taxon>
        <taxon>Cirrhinus</taxon>
    </lineage>
</organism>
<accession>A0ABD0MRB6</accession>
<dbReference type="Proteomes" id="UP001529510">
    <property type="component" value="Unassembled WGS sequence"/>
</dbReference>
<dbReference type="AlphaFoldDB" id="A0ABD0MRB6"/>
<feature type="non-terminal residue" evidence="1">
    <location>
        <position position="1"/>
    </location>
</feature>
<dbReference type="EMBL" id="JAMKFB020000233">
    <property type="protein sequence ID" value="KAL0151672.1"/>
    <property type="molecule type" value="Genomic_DNA"/>
</dbReference>
<evidence type="ECO:0000313" key="2">
    <source>
        <dbReference type="Proteomes" id="UP001529510"/>
    </source>
</evidence>
<evidence type="ECO:0000313" key="1">
    <source>
        <dbReference type="EMBL" id="KAL0151672.1"/>
    </source>
</evidence>
<gene>
    <name evidence="1" type="ORF">M9458_053073</name>
</gene>
<protein>
    <recommendedName>
        <fullName evidence="3">HTH psq-type domain-containing protein</fullName>
    </recommendedName>
</protein>
<feature type="non-terminal residue" evidence="1">
    <location>
        <position position="53"/>
    </location>
</feature>
<reference evidence="1 2" key="1">
    <citation type="submission" date="2024-05" db="EMBL/GenBank/DDBJ databases">
        <title>Genome sequencing and assembly of Indian major carp, Cirrhinus mrigala (Hamilton, 1822).</title>
        <authorList>
            <person name="Mohindra V."/>
            <person name="Chowdhury L.M."/>
            <person name="Lal K."/>
            <person name="Jena J.K."/>
        </authorList>
    </citation>
    <scope>NUCLEOTIDE SEQUENCE [LARGE SCALE GENOMIC DNA]</scope>
    <source>
        <strain evidence="1">CM1030</strain>
        <tissue evidence="1">Blood</tissue>
    </source>
</reference>